<keyword evidence="3 7" id="KW-0238">DNA-binding</keyword>
<dbReference type="STRING" id="212602.A0A420HQ18"/>
<feature type="region of interest" description="Disordered" evidence="8">
    <location>
        <begin position="1"/>
        <end position="59"/>
    </location>
</feature>
<comment type="subcellular location">
    <subcellularLocation>
        <location evidence="1 7">Nucleus</location>
    </subcellularLocation>
</comment>
<evidence type="ECO:0000256" key="7">
    <source>
        <dbReference type="PIRNR" id="PIRNR016398"/>
    </source>
</evidence>
<feature type="region of interest" description="Disordered" evidence="8">
    <location>
        <begin position="248"/>
        <end position="284"/>
    </location>
</feature>
<organism evidence="10 11">
    <name type="scientific">Erysiphe neolycopersici</name>
    <dbReference type="NCBI Taxonomy" id="212602"/>
    <lineage>
        <taxon>Eukaryota</taxon>
        <taxon>Fungi</taxon>
        <taxon>Dikarya</taxon>
        <taxon>Ascomycota</taxon>
        <taxon>Pezizomycotina</taxon>
        <taxon>Leotiomycetes</taxon>
        <taxon>Erysiphales</taxon>
        <taxon>Erysiphaceae</taxon>
        <taxon>Erysiphe</taxon>
    </lineage>
</organism>
<keyword evidence="11" id="KW-1185">Reference proteome</keyword>
<dbReference type="Proteomes" id="UP000286134">
    <property type="component" value="Unassembled WGS sequence"/>
</dbReference>
<dbReference type="GO" id="GO:0005673">
    <property type="term" value="C:transcription factor TFIIE complex"/>
    <property type="evidence" value="ECO:0007669"/>
    <property type="project" value="UniProtKB-UniRule"/>
</dbReference>
<comment type="subunit">
    <text evidence="7">Tetramer of two alpha and two beta chains.</text>
</comment>
<feature type="compositionally biased region" description="Polar residues" evidence="8">
    <location>
        <begin position="26"/>
        <end position="43"/>
    </location>
</feature>
<dbReference type="GO" id="GO:0003677">
    <property type="term" value="F:DNA binding"/>
    <property type="evidence" value="ECO:0007669"/>
    <property type="project" value="UniProtKB-UniRule"/>
</dbReference>
<dbReference type="Pfam" id="PF02186">
    <property type="entry name" value="TFIIE_beta"/>
    <property type="match status" value="1"/>
</dbReference>
<gene>
    <name evidence="10" type="ORF">OnM2_059037</name>
</gene>
<feature type="compositionally biased region" description="Basic residues" evidence="8">
    <location>
        <begin position="259"/>
        <end position="274"/>
    </location>
</feature>
<name>A0A420HQ18_9PEZI</name>
<accession>A0A420HQ18</accession>
<keyword evidence="5 7" id="KW-0539">Nucleus</keyword>
<dbReference type="OrthoDB" id="343070at2759"/>
<dbReference type="AlphaFoldDB" id="A0A420HQ18"/>
<dbReference type="GO" id="GO:0001097">
    <property type="term" value="F:TFIIH-class transcription factor complex binding"/>
    <property type="evidence" value="ECO:0007669"/>
    <property type="project" value="TreeGrafter"/>
</dbReference>
<dbReference type="InterPro" id="IPR040501">
    <property type="entry name" value="TFA2_Winged_2"/>
</dbReference>
<evidence type="ECO:0000313" key="11">
    <source>
        <dbReference type="Proteomes" id="UP000286134"/>
    </source>
</evidence>
<comment type="similarity">
    <text evidence="7">Belongs to the TFIIE beta subunit family.</text>
</comment>
<feature type="domain" description="TFIIE beta" evidence="9">
    <location>
        <begin position="68"/>
        <end position="153"/>
    </location>
</feature>
<evidence type="ECO:0000256" key="8">
    <source>
        <dbReference type="SAM" id="MobiDB-lite"/>
    </source>
</evidence>
<evidence type="ECO:0000259" key="9">
    <source>
        <dbReference type="PROSITE" id="PS51351"/>
    </source>
</evidence>
<evidence type="ECO:0000256" key="6">
    <source>
        <dbReference type="ARBA" id="ARBA00025581"/>
    </source>
</evidence>
<evidence type="ECO:0000313" key="10">
    <source>
        <dbReference type="EMBL" id="RKF59523.1"/>
    </source>
</evidence>
<comment type="caution">
    <text evidence="10">The sequence shown here is derived from an EMBL/GenBank/DDBJ whole genome shotgun (WGS) entry which is preliminary data.</text>
</comment>
<dbReference type="Pfam" id="PF18121">
    <property type="entry name" value="TFA2_Winged_2"/>
    <property type="match status" value="1"/>
</dbReference>
<sequence length="325" mass="37237">MSTHLERMQSSFKSDAKLSASKVATKRNNFNSSSFEPTHNNAIKQPKNEPKENKRKREQGNVVYSQPAATGYGTEAFTQVTYVIEFLKKKDEPKKFQEILQYLSQVNADERKKRLIAKILRQHDRVKWTPDPNLKIQTWDSGLFEHCPIINVRSEDDLLRYLQKMPNAQGVSVKDLKDGWPDCDSTIDKLEKEHRILVTRTKKDNHARMLWGDDPTLAHKVDAEFQVMWHKVELPSVDELVRKLLDASQKPASEDPSKRIKAAPKVKEKKKRATRSGGKTTNTHMTVRTDTDIIRSSLIIYVAFTQGFFPSQALGVRASRLAINP</sequence>
<reference evidence="10 11" key="1">
    <citation type="journal article" date="2018" name="BMC Genomics">
        <title>Comparative genome analyses reveal sequence features reflecting distinct modes of host-adaptation between dicot and monocot powdery mildew.</title>
        <authorList>
            <person name="Wu Y."/>
            <person name="Ma X."/>
            <person name="Pan Z."/>
            <person name="Kale S.D."/>
            <person name="Song Y."/>
            <person name="King H."/>
            <person name="Zhang Q."/>
            <person name="Presley C."/>
            <person name="Deng X."/>
            <person name="Wei C.I."/>
            <person name="Xiao S."/>
        </authorList>
    </citation>
    <scope>NUCLEOTIDE SEQUENCE [LARGE SCALE GENOMIC DNA]</scope>
    <source>
        <strain evidence="10">UMSG2</strain>
    </source>
</reference>
<dbReference type="EMBL" id="MCFK01005957">
    <property type="protein sequence ID" value="RKF59523.1"/>
    <property type="molecule type" value="Genomic_DNA"/>
</dbReference>
<keyword evidence="10" id="KW-0396">Initiation factor</keyword>
<evidence type="ECO:0000256" key="1">
    <source>
        <dbReference type="ARBA" id="ARBA00004123"/>
    </source>
</evidence>
<evidence type="ECO:0000256" key="5">
    <source>
        <dbReference type="ARBA" id="ARBA00023242"/>
    </source>
</evidence>
<dbReference type="InterPro" id="IPR016656">
    <property type="entry name" value="TFIIE-bsu"/>
</dbReference>
<evidence type="ECO:0000256" key="4">
    <source>
        <dbReference type="ARBA" id="ARBA00023163"/>
    </source>
</evidence>
<dbReference type="GO" id="GO:0006367">
    <property type="term" value="P:transcription initiation at RNA polymerase II promoter"/>
    <property type="evidence" value="ECO:0007669"/>
    <property type="project" value="UniProtKB-UniRule"/>
</dbReference>
<keyword evidence="4 7" id="KW-0804">Transcription</keyword>
<comment type="function">
    <text evidence="6 7">Recruits TFIIH to the initiation complex and stimulates the RNA polymerase II C-terminal domain kinase and DNA-dependent ATPase activities of TFIIH. Both TFIIH and TFIIE are required for promoter clearance by RNA polymerase.</text>
</comment>
<proteinExistence type="inferred from homology"/>
<dbReference type="InterPro" id="IPR054600">
    <property type="entry name" value="TFA2_E-tether"/>
</dbReference>
<keyword evidence="2 7" id="KW-0805">Transcription regulation</keyword>
<dbReference type="Pfam" id="PF22254">
    <property type="entry name" value="TFA2_E-tether"/>
    <property type="match status" value="1"/>
</dbReference>
<evidence type="ECO:0000256" key="3">
    <source>
        <dbReference type="ARBA" id="ARBA00023125"/>
    </source>
</evidence>
<dbReference type="InterPro" id="IPR003166">
    <property type="entry name" value="TFIIE_bsu_DNA-bd"/>
</dbReference>
<dbReference type="PIRSF" id="PIRSF016398">
    <property type="entry name" value="TFIIE-beta"/>
    <property type="match status" value="1"/>
</dbReference>
<dbReference type="PANTHER" id="PTHR12716:SF8">
    <property type="entry name" value="TRANSCRIPTION INITIATION FACTOR IIE SUBUNIT BETA"/>
    <property type="match status" value="1"/>
</dbReference>
<dbReference type="PANTHER" id="PTHR12716">
    <property type="entry name" value="TRANSCRIPTION INITIATION FACTOR IIE, BETA SUBUNIT"/>
    <property type="match status" value="1"/>
</dbReference>
<protein>
    <recommendedName>
        <fullName evidence="7">Transcription initiation factor IIE subunit beta</fullName>
    </recommendedName>
</protein>
<keyword evidence="10" id="KW-0648">Protein biosynthesis</keyword>
<dbReference type="GO" id="GO:0003743">
    <property type="term" value="F:translation initiation factor activity"/>
    <property type="evidence" value="ECO:0007669"/>
    <property type="project" value="UniProtKB-KW"/>
</dbReference>
<evidence type="ECO:0000256" key="2">
    <source>
        <dbReference type="ARBA" id="ARBA00023015"/>
    </source>
</evidence>
<dbReference type="CDD" id="cd07977">
    <property type="entry name" value="TFIIE_beta_winged_helix"/>
    <property type="match status" value="1"/>
</dbReference>
<dbReference type="PROSITE" id="PS51351">
    <property type="entry name" value="TFIIE_BETA_C"/>
    <property type="match status" value="1"/>
</dbReference>